<evidence type="ECO:0000313" key="1">
    <source>
        <dbReference type="EMBL" id="MBP2026152.1"/>
    </source>
</evidence>
<name>A0ABS4KEG1_9FIRM</name>
<organism evidence="1 2">
    <name type="scientific">Peptoniphilus stercorisuis</name>
    <dbReference type="NCBI Taxonomy" id="1436965"/>
    <lineage>
        <taxon>Bacteria</taxon>
        <taxon>Bacillati</taxon>
        <taxon>Bacillota</taxon>
        <taxon>Tissierellia</taxon>
        <taxon>Tissierellales</taxon>
        <taxon>Peptoniphilaceae</taxon>
        <taxon>Peptoniphilus</taxon>
    </lineage>
</organism>
<dbReference type="PANTHER" id="PTHR41248:SF1">
    <property type="entry name" value="NORD PROTEIN"/>
    <property type="match status" value="1"/>
</dbReference>
<reference evidence="1 2" key="1">
    <citation type="submission" date="2021-03" db="EMBL/GenBank/DDBJ databases">
        <title>Genomic Encyclopedia of Type Strains, Phase IV (KMG-IV): sequencing the most valuable type-strain genomes for metagenomic binning, comparative biology and taxonomic classification.</title>
        <authorList>
            <person name="Goeker M."/>
        </authorList>
    </citation>
    <scope>NUCLEOTIDE SEQUENCE [LARGE SCALE GENOMIC DNA]</scope>
    <source>
        <strain evidence="1 2">DSM 27563</strain>
    </source>
</reference>
<protein>
    <recommendedName>
        <fullName evidence="3">Nitric oxide reductase activation protein</fullName>
    </recommendedName>
</protein>
<proteinExistence type="predicted"/>
<dbReference type="Proteomes" id="UP001519306">
    <property type="component" value="Unassembled WGS sequence"/>
</dbReference>
<dbReference type="RefSeq" id="WP_210062173.1">
    <property type="nucleotide sequence ID" value="NZ_JAGGLJ010000024.1"/>
</dbReference>
<sequence>MENRISNIVWTVAEDYDFKVDLDLFSTNIKSPYKAALLGYFYQIYNMDLVADFLNRSARTKSNNKDLLFIAEITMENAVSNFLIENRPGVDDFKIKYEKDILHHYTIVVPKDIKEELEKSYYEYINNIPYKINHSLEKLLLDIIKFKSTKTSDLIIFLDKVYKKYFHVNTTLKEDEEVKKIIEKSKKEPTLSNKTIRTKNVENTSLENLEKFTIESAEFTSQDFSDSKIVIDDLSLNSGKNKNLYDTIRKHYGEETLNEKEVLKLENKVCTGIHEGIKLFFTKGEFKHKDSQYYKNRAEDAYIENLNTYNENELIYKRGIKNLEEIIKNSLLRNTDDYETISYNGDLIPSLIWKSVKGIDSKIFKKSFKDHKGDIYVDIILDQSASQYERQSNVAIEGFIIAEALTNLNIKTRVVGFNNFFNYMVIREYRDYNDSKIKNKEIFKYTASGSNRDGLIVKLMTEFIEKNQQQRRLMIILSDGKPNDEINLGIIGGRSLDAKDYVDEDAILDSFNQVLISRLKGIDVLGVFMGEEEDLPAEKKIFGQNFAYITDIKRFHHVVGIFFKSVAKEFYD</sequence>
<evidence type="ECO:0000313" key="2">
    <source>
        <dbReference type="Proteomes" id="UP001519306"/>
    </source>
</evidence>
<evidence type="ECO:0008006" key="3">
    <source>
        <dbReference type="Google" id="ProtNLM"/>
    </source>
</evidence>
<dbReference type="EMBL" id="JAGGLJ010000024">
    <property type="protein sequence ID" value="MBP2026152.1"/>
    <property type="molecule type" value="Genomic_DNA"/>
</dbReference>
<keyword evidence="2" id="KW-1185">Reference proteome</keyword>
<dbReference type="SUPFAM" id="SSF53300">
    <property type="entry name" value="vWA-like"/>
    <property type="match status" value="1"/>
</dbReference>
<dbReference type="PANTHER" id="PTHR41248">
    <property type="entry name" value="NORD PROTEIN"/>
    <property type="match status" value="1"/>
</dbReference>
<accession>A0ABS4KEG1</accession>
<gene>
    <name evidence="1" type="ORF">J2Z71_001710</name>
</gene>
<comment type="caution">
    <text evidence="1">The sequence shown here is derived from an EMBL/GenBank/DDBJ whole genome shotgun (WGS) entry which is preliminary data.</text>
</comment>
<dbReference type="InterPro" id="IPR036465">
    <property type="entry name" value="vWFA_dom_sf"/>
</dbReference>
<dbReference type="InterPro" id="IPR051928">
    <property type="entry name" value="NorD/CobT"/>
</dbReference>